<comment type="caution">
    <text evidence="2">The sequence shown here is derived from an EMBL/GenBank/DDBJ whole genome shotgun (WGS) entry which is preliminary data.</text>
</comment>
<protein>
    <submittedName>
        <fullName evidence="2">Uncharacterized protein</fullName>
    </submittedName>
</protein>
<keyword evidence="3" id="KW-1185">Reference proteome</keyword>
<sequence>PNPYSFYQLLRHSPLPTSSNQHISNNRTCTRSFPPSKSTIMIQFLITLVGIFVVSNVNVNQVKGDYIFDCSDQPGQVPGCVTLFDNDPNWFAIGPVSPPPDPQKDPSKSFCAEKDGTPTCCKPGCLPVLSREQYNITCKFDYSKLPPRKP</sequence>
<dbReference type="VEuPathDB" id="FungiDB:PSHT_10469"/>
<organism evidence="2 3">
    <name type="scientific">Puccinia striiformis</name>
    <dbReference type="NCBI Taxonomy" id="27350"/>
    <lineage>
        <taxon>Eukaryota</taxon>
        <taxon>Fungi</taxon>
        <taxon>Dikarya</taxon>
        <taxon>Basidiomycota</taxon>
        <taxon>Pucciniomycotina</taxon>
        <taxon>Pucciniomycetes</taxon>
        <taxon>Pucciniales</taxon>
        <taxon>Pucciniaceae</taxon>
        <taxon>Puccinia</taxon>
    </lineage>
</organism>
<dbReference type="AlphaFoldDB" id="A0A2S4UT80"/>
<dbReference type="Proteomes" id="UP000239156">
    <property type="component" value="Unassembled WGS sequence"/>
</dbReference>
<feature type="transmembrane region" description="Helical" evidence="1">
    <location>
        <begin position="40"/>
        <end position="59"/>
    </location>
</feature>
<keyword evidence="1" id="KW-1133">Transmembrane helix</keyword>
<keyword evidence="1" id="KW-0812">Transmembrane</keyword>
<name>A0A2S4UT80_9BASI</name>
<dbReference type="VEuPathDB" id="FungiDB:PSTT_13108"/>
<feature type="non-terminal residue" evidence="2">
    <location>
        <position position="1"/>
    </location>
</feature>
<reference evidence="2" key="1">
    <citation type="submission" date="2017-12" db="EMBL/GenBank/DDBJ databases">
        <title>Gene loss provides genomic basis for host adaptation in cereal stripe rust fungi.</title>
        <authorList>
            <person name="Xia C."/>
        </authorList>
    </citation>
    <scope>NUCLEOTIDE SEQUENCE [LARGE SCALE GENOMIC DNA]</scope>
    <source>
        <strain evidence="2">93-210</strain>
    </source>
</reference>
<evidence type="ECO:0000256" key="1">
    <source>
        <dbReference type="SAM" id="Phobius"/>
    </source>
</evidence>
<proteinExistence type="predicted"/>
<dbReference type="EMBL" id="PKSL01000178">
    <property type="protein sequence ID" value="POW00468.1"/>
    <property type="molecule type" value="Genomic_DNA"/>
</dbReference>
<evidence type="ECO:0000313" key="3">
    <source>
        <dbReference type="Proteomes" id="UP000239156"/>
    </source>
</evidence>
<gene>
    <name evidence="2" type="ORF">PSTT_13108</name>
</gene>
<evidence type="ECO:0000313" key="2">
    <source>
        <dbReference type="EMBL" id="POW00468.1"/>
    </source>
</evidence>
<accession>A0A2S4UT80</accession>
<keyword evidence="1" id="KW-0472">Membrane</keyword>